<keyword evidence="2" id="KW-1185">Reference proteome</keyword>
<dbReference type="AlphaFoldDB" id="C6M4C4"/>
<comment type="caution">
    <text evidence="1">The sequence shown here is derived from an EMBL/GenBank/DDBJ whole genome shotgun (WGS) entry which is preliminary data.</text>
</comment>
<organism evidence="1 2">
    <name type="scientific">Neisseria sicca ATCC 29256</name>
    <dbReference type="NCBI Taxonomy" id="547045"/>
    <lineage>
        <taxon>Bacteria</taxon>
        <taxon>Pseudomonadati</taxon>
        <taxon>Pseudomonadota</taxon>
        <taxon>Betaproteobacteria</taxon>
        <taxon>Neisseriales</taxon>
        <taxon>Neisseriaceae</taxon>
        <taxon>Neisseria</taxon>
    </lineage>
</organism>
<proteinExistence type="predicted"/>
<name>C6M4C4_NEISI</name>
<sequence length="79" mass="9582">MTLTDRIQHTQINTQPNIGFRHHDGKWQVIEYQPPQYNKKHWTKNNAGRRRSTKVLKEFTTRTDAEDYAERIRQQHKAH</sequence>
<gene>
    <name evidence="1" type="ORF">NEISICOT_01370</name>
</gene>
<accession>C6M4C4</accession>
<dbReference type="EMBL" id="ACKO02000007">
    <property type="protein sequence ID" value="EET44707.1"/>
    <property type="molecule type" value="Genomic_DNA"/>
</dbReference>
<evidence type="ECO:0000313" key="1">
    <source>
        <dbReference type="EMBL" id="EET44707.1"/>
    </source>
</evidence>
<evidence type="ECO:0008006" key="3">
    <source>
        <dbReference type="Google" id="ProtNLM"/>
    </source>
</evidence>
<reference evidence="1" key="1">
    <citation type="submission" date="2009-07" db="EMBL/GenBank/DDBJ databases">
        <authorList>
            <person name="Weinstock G."/>
            <person name="Sodergren E."/>
            <person name="Clifton S."/>
            <person name="Fulton L."/>
            <person name="Fulton B."/>
            <person name="Courtney L."/>
            <person name="Fronick C."/>
            <person name="Harrison M."/>
            <person name="Strong C."/>
            <person name="Farmer C."/>
            <person name="Delahaunty K."/>
            <person name="Markovic C."/>
            <person name="Hall O."/>
            <person name="Minx P."/>
            <person name="Tomlinson C."/>
            <person name="Mitreva M."/>
            <person name="Nelson J."/>
            <person name="Hou S."/>
            <person name="Wollam A."/>
            <person name="Pepin K.H."/>
            <person name="Johnson M."/>
            <person name="Bhonagiri V."/>
            <person name="Nash W.E."/>
            <person name="Warren W."/>
            <person name="Chinwalla A."/>
            <person name="Mardis E.R."/>
            <person name="Wilson R.K."/>
        </authorList>
    </citation>
    <scope>NUCLEOTIDE SEQUENCE [LARGE SCALE GENOMIC DNA]</scope>
    <source>
        <strain evidence="1">ATCC 29256</strain>
    </source>
</reference>
<dbReference type="Proteomes" id="UP000005365">
    <property type="component" value="Unassembled WGS sequence"/>
</dbReference>
<evidence type="ECO:0000313" key="2">
    <source>
        <dbReference type="Proteomes" id="UP000005365"/>
    </source>
</evidence>
<dbReference type="RefSeq" id="WP_003757614.1">
    <property type="nucleotide sequence ID" value="NZ_ACKO02000007.1"/>
</dbReference>
<protein>
    <recommendedName>
        <fullName evidence="3">AP2 domain protein</fullName>
    </recommendedName>
</protein>